<evidence type="ECO:0000256" key="3">
    <source>
        <dbReference type="ARBA" id="ARBA00014682"/>
    </source>
</evidence>
<proteinExistence type="predicted"/>
<dbReference type="SUPFAM" id="SSF53474">
    <property type="entry name" value="alpha/beta-Hydrolases"/>
    <property type="match status" value="1"/>
</dbReference>
<dbReference type="GO" id="GO:0008239">
    <property type="term" value="F:dipeptidyl-peptidase activity"/>
    <property type="evidence" value="ECO:0007669"/>
    <property type="project" value="InterPro"/>
</dbReference>
<dbReference type="InterPro" id="IPR008252">
    <property type="entry name" value="Pept_S15_Xpro"/>
</dbReference>
<dbReference type="Pfam" id="PF09168">
    <property type="entry name" value="PepX_N"/>
    <property type="match status" value="1"/>
</dbReference>
<dbReference type="Pfam" id="PF02129">
    <property type="entry name" value="Peptidase_S15"/>
    <property type="match status" value="1"/>
</dbReference>
<evidence type="ECO:0000256" key="4">
    <source>
        <dbReference type="ARBA" id="ARBA00031951"/>
    </source>
</evidence>
<feature type="compositionally biased region" description="Basic and acidic residues" evidence="5">
    <location>
        <begin position="256"/>
        <end position="269"/>
    </location>
</feature>
<accession>A0A401FM10</accession>
<dbReference type="Proteomes" id="UP000286974">
    <property type="component" value="Unassembled WGS sequence"/>
</dbReference>
<evidence type="ECO:0000256" key="1">
    <source>
        <dbReference type="ARBA" id="ARBA00003997"/>
    </source>
</evidence>
<keyword evidence="7" id="KW-0378">Hydrolase</keyword>
<dbReference type="InterPro" id="IPR029058">
    <property type="entry name" value="AB_hydrolase_fold"/>
</dbReference>
<comment type="function">
    <text evidence="1">Removes N-terminal dipeptides sequentially from polypeptides having unsubstituted N-termini provided that the penultimate residue is proline.</text>
</comment>
<dbReference type="SUPFAM" id="SSF81761">
    <property type="entry name" value="X-Prolyl dipeptidyl aminopeptidase PepX, N-terminal domain"/>
    <property type="match status" value="1"/>
</dbReference>
<evidence type="ECO:0000313" key="7">
    <source>
        <dbReference type="EMBL" id="GAY73377.1"/>
    </source>
</evidence>
<feature type="compositionally biased region" description="Polar residues" evidence="5">
    <location>
        <begin position="273"/>
        <end position="289"/>
    </location>
</feature>
<dbReference type="InterPro" id="IPR000383">
    <property type="entry name" value="Xaa-Pro-like_dom"/>
</dbReference>
<evidence type="ECO:0000256" key="2">
    <source>
        <dbReference type="ARBA" id="ARBA00011738"/>
    </source>
</evidence>
<dbReference type="InterPro" id="IPR015251">
    <property type="entry name" value="PepX_N_dom"/>
</dbReference>
<dbReference type="Gene3D" id="3.40.50.1820">
    <property type="entry name" value="alpha/beta hydrolase"/>
    <property type="match status" value="1"/>
</dbReference>
<evidence type="ECO:0000256" key="5">
    <source>
        <dbReference type="SAM" id="MobiDB-lite"/>
    </source>
</evidence>
<evidence type="ECO:0000313" key="8">
    <source>
        <dbReference type="Proteomes" id="UP000286974"/>
    </source>
</evidence>
<keyword evidence="8" id="KW-1185">Reference proteome</keyword>
<reference evidence="7 8" key="1">
    <citation type="submission" date="2017-11" db="EMBL/GenBank/DDBJ databases">
        <title>Draft Genome Sequence of Lactobacillus curieae NBRC 111893 isolated from Koso, a Japanese sugar-Vegetable Fermented Beverage.</title>
        <authorList>
            <person name="Chiou T.Y."/>
            <person name="Oshima K."/>
            <person name="Suda W."/>
            <person name="Hattori M."/>
            <person name="Takahashi T."/>
        </authorList>
    </citation>
    <scope>NUCLEOTIDE SEQUENCE [LARGE SCALE GENOMIC DNA]</scope>
    <source>
        <strain evidence="7 8">NBRC111893</strain>
    </source>
</reference>
<dbReference type="AlphaFoldDB" id="A0A401FM10"/>
<protein>
    <recommendedName>
        <fullName evidence="3">Xaa-Pro dipeptidyl-peptidase</fullName>
    </recommendedName>
    <alternativeName>
        <fullName evidence="4">X-Pro dipeptidyl-peptidase</fullName>
    </alternativeName>
</protein>
<evidence type="ECO:0000259" key="6">
    <source>
        <dbReference type="SMART" id="SM00940"/>
    </source>
</evidence>
<dbReference type="InterPro" id="IPR036313">
    <property type="entry name" value="PepX_N_dom_sf"/>
</dbReference>
<comment type="caution">
    <text evidence="7">The sequence shown here is derived from an EMBL/GenBank/DDBJ whole genome shotgun (WGS) entry which is preliminary data.</text>
</comment>
<dbReference type="STRING" id="1138822.PL11_006015"/>
<name>A0A401FM10_9LACO</name>
<sequence>MKINQFAYVPTTHDQIVKELADIRFLTPKTKKVFDPVMLYRQFLMKFMLEKQGHATRERLLTTIMATPEQSVDEYTKTNATITHQAFYNVALQLLQFELGVDFSDLTNPIQVMRDFGLPVSKAADPFNREALVDAWYLMLNTRTKYGQTLIDYLAGQGYYAQFGRDSGLKKPLFFNGKAQAVFNTSKLIREVVYVEAPIDSDHDGNRDLVKLEVIRPNETNKGIKVPVVFTASPYDQGTNDETADKLTHNVSNDQLTHKEPNTLTKDDVTAADPNTSLPPETKPEQITDTAEESFTKTWTYTLNDYLLARGFAVVYSAGIGTKDSDGYRTTGSIDETISTTAVIEWLSHQRIAFTNRTDSVGIKAWWSNGNVGMTGRSYLGTLANAAILSGVPGLKPR</sequence>
<gene>
    <name evidence="7" type="ORF">NBRC111893_1523</name>
</gene>
<comment type="subunit">
    <text evidence="2">Homodimer.</text>
</comment>
<feature type="region of interest" description="Disordered" evidence="5">
    <location>
        <begin position="254"/>
        <end position="290"/>
    </location>
</feature>
<dbReference type="GO" id="GO:0006508">
    <property type="term" value="P:proteolysis"/>
    <property type="evidence" value="ECO:0007669"/>
    <property type="project" value="InterPro"/>
</dbReference>
<dbReference type="GO" id="GO:0004177">
    <property type="term" value="F:aminopeptidase activity"/>
    <property type="evidence" value="ECO:0007669"/>
    <property type="project" value="InterPro"/>
</dbReference>
<dbReference type="PRINTS" id="PR00923">
    <property type="entry name" value="LACTOPTASE"/>
</dbReference>
<dbReference type="EMBL" id="BEXA01000003">
    <property type="protein sequence ID" value="GAY73377.1"/>
    <property type="molecule type" value="Genomic_DNA"/>
</dbReference>
<feature type="domain" description="X-Prolyl dipeptidyl aminopeptidase PepX N-terminal" evidence="6">
    <location>
        <begin position="1"/>
        <end position="159"/>
    </location>
</feature>
<organism evidence="7 8">
    <name type="scientific">Lentilactobacillus kosonis</name>
    <dbReference type="NCBI Taxonomy" id="2810561"/>
    <lineage>
        <taxon>Bacteria</taxon>
        <taxon>Bacillati</taxon>
        <taxon>Bacillota</taxon>
        <taxon>Bacilli</taxon>
        <taxon>Lactobacillales</taxon>
        <taxon>Lactobacillaceae</taxon>
        <taxon>Lentilactobacillus</taxon>
    </lineage>
</organism>
<dbReference type="SMART" id="SM00940">
    <property type="entry name" value="PepX_N"/>
    <property type="match status" value="1"/>
</dbReference>